<dbReference type="GO" id="GO:0016746">
    <property type="term" value="F:acyltransferase activity"/>
    <property type="evidence" value="ECO:0007669"/>
    <property type="project" value="InterPro"/>
</dbReference>
<reference evidence="2 3" key="1">
    <citation type="submission" date="2019-12" db="EMBL/GenBank/DDBJ databases">
        <title>Shewanella insulae sp. nov., isolated from a tidal flat.</title>
        <authorList>
            <person name="Yoon J.-H."/>
        </authorList>
    </citation>
    <scope>NUCLEOTIDE SEQUENCE [LARGE SCALE GENOMIC DNA]</scope>
    <source>
        <strain evidence="2 3">JBTF-M18</strain>
    </source>
</reference>
<dbReference type="AlphaFoldDB" id="A0A6L7I091"/>
<organism evidence="2 3">
    <name type="scientific">Shewanella insulae</name>
    <dbReference type="NCBI Taxonomy" id="2681496"/>
    <lineage>
        <taxon>Bacteria</taxon>
        <taxon>Pseudomonadati</taxon>
        <taxon>Pseudomonadota</taxon>
        <taxon>Gammaproteobacteria</taxon>
        <taxon>Alteromonadales</taxon>
        <taxon>Shewanellaceae</taxon>
        <taxon>Shewanella</taxon>
    </lineage>
</organism>
<proteinExistence type="predicted"/>
<name>A0A6L7I091_9GAMM</name>
<dbReference type="SUPFAM" id="SSF53901">
    <property type="entry name" value="Thiolase-like"/>
    <property type="match status" value="1"/>
</dbReference>
<evidence type="ECO:0000259" key="1">
    <source>
        <dbReference type="Pfam" id="PF13723"/>
    </source>
</evidence>
<keyword evidence="3" id="KW-1185">Reference proteome</keyword>
<dbReference type="RefSeq" id="WP_160797614.1">
    <property type="nucleotide sequence ID" value="NZ_WRPA01000014.1"/>
</dbReference>
<protein>
    <submittedName>
        <fullName evidence="2">3-oxoacyl-ACP synthase</fullName>
    </submittedName>
</protein>
<accession>A0A6L7I091</accession>
<sequence>MRLHFHIHSAGAWSPLYQCLSDWQTWPTQPADAEQLAQAAPALKQVPAMQRRRFSKLTKMLLDVAFQCDAPSQCRTIFASRHGELNRTVDLLQDIVRQQPISPIGFSQSVHNTASGLFSILTGNRAPSTSIAAGEATLTQAFIEAYGQLTENNAPLLLVFGDEPVSDIYKEFTQEPELPIAIALQLSLCEEQVSGTQLIIETQPESAQLATAQPLGYGQFIHAIATQQALEGRLSQYLVRICHD</sequence>
<dbReference type="Proteomes" id="UP000474778">
    <property type="component" value="Unassembled WGS sequence"/>
</dbReference>
<feature type="domain" description="Beta-ketoacyl synthase-like N-terminal" evidence="1">
    <location>
        <begin position="23"/>
        <end position="226"/>
    </location>
</feature>
<dbReference type="InterPro" id="IPR016039">
    <property type="entry name" value="Thiolase-like"/>
</dbReference>
<evidence type="ECO:0000313" key="2">
    <source>
        <dbReference type="EMBL" id="MXR69977.1"/>
    </source>
</evidence>
<dbReference type="InterPro" id="IPR014030">
    <property type="entry name" value="Ketoacyl_synth_N"/>
</dbReference>
<evidence type="ECO:0000313" key="3">
    <source>
        <dbReference type="Proteomes" id="UP000474778"/>
    </source>
</evidence>
<dbReference type="Gene3D" id="3.40.47.10">
    <property type="match status" value="1"/>
</dbReference>
<dbReference type="Pfam" id="PF13723">
    <property type="entry name" value="Ketoacyl-synt_2"/>
    <property type="match status" value="1"/>
</dbReference>
<comment type="caution">
    <text evidence="2">The sequence shown here is derived from an EMBL/GenBank/DDBJ whole genome shotgun (WGS) entry which is preliminary data.</text>
</comment>
<dbReference type="EMBL" id="WRPA01000014">
    <property type="protein sequence ID" value="MXR69977.1"/>
    <property type="molecule type" value="Genomic_DNA"/>
</dbReference>
<gene>
    <name evidence="2" type="ORF">GNT65_15040</name>
</gene>